<evidence type="ECO:0000313" key="1">
    <source>
        <dbReference type="EMBL" id="SEL13859.1"/>
    </source>
</evidence>
<sequence length="127" mass="14042">MNPKPRRIAVHVSQSSPQASHTLIPVSQWKSAAIGVTAYVFEESEATLRQCGLIPDWINYPHRPGGGIAVPAHHHFPNYLKLLRLGSGRMRLVIDVRAVLRKDAHFQRFLGGLTNDTNLSLVKGESA</sequence>
<dbReference type="OrthoDB" id="8563090at2"/>
<keyword evidence="2" id="KW-1185">Reference proteome</keyword>
<dbReference type="EMBL" id="FOBH01000005">
    <property type="protein sequence ID" value="SEL13859.1"/>
    <property type="molecule type" value="Genomic_DNA"/>
</dbReference>
<dbReference type="Proteomes" id="UP000198620">
    <property type="component" value="Unassembled WGS sequence"/>
</dbReference>
<gene>
    <name evidence="1" type="ORF">SAMN05216387_105185</name>
</gene>
<dbReference type="AlphaFoldDB" id="A0A1H7MS31"/>
<accession>A0A1H7MS31</accession>
<name>A0A1H7MS31_9PROT</name>
<dbReference type="RefSeq" id="WP_143053070.1">
    <property type="nucleotide sequence ID" value="NZ_FOBH01000005.1"/>
</dbReference>
<reference evidence="1 2" key="1">
    <citation type="submission" date="2016-10" db="EMBL/GenBank/DDBJ databases">
        <authorList>
            <person name="de Groot N.N."/>
        </authorList>
    </citation>
    <scope>NUCLEOTIDE SEQUENCE [LARGE SCALE GENOMIC DNA]</scope>
    <source>
        <strain evidence="1 2">Nv1</strain>
    </source>
</reference>
<organism evidence="1 2">
    <name type="scientific">Nitrosovibrio tenuis</name>
    <dbReference type="NCBI Taxonomy" id="1233"/>
    <lineage>
        <taxon>Bacteria</taxon>
        <taxon>Pseudomonadati</taxon>
        <taxon>Pseudomonadota</taxon>
        <taxon>Betaproteobacteria</taxon>
        <taxon>Nitrosomonadales</taxon>
        <taxon>Nitrosomonadaceae</taxon>
        <taxon>Nitrosovibrio</taxon>
    </lineage>
</organism>
<dbReference type="STRING" id="1233.SAMN05216387_105185"/>
<protein>
    <submittedName>
        <fullName evidence="1">Uncharacterized protein</fullName>
    </submittedName>
</protein>
<evidence type="ECO:0000313" key="2">
    <source>
        <dbReference type="Proteomes" id="UP000198620"/>
    </source>
</evidence>
<proteinExistence type="predicted"/>